<dbReference type="Pfam" id="PF08631">
    <property type="entry name" value="SPO22"/>
    <property type="match status" value="1"/>
</dbReference>
<evidence type="ECO:0000256" key="2">
    <source>
        <dbReference type="ARBA" id="ARBA00031845"/>
    </source>
</evidence>
<dbReference type="AlphaFoldDB" id="Q6CTX4"/>
<accession>Q6CTX4</accession>
<reference evidence="3 4" key="1">
    <citation type="journal article" date="2004" name="Nature">
        <title>Genome evolution in yeasts.</title>
        <authorList>
            <consortium name="Genolevures"/>
            <person name="Dujon B."/>
            <person name="Sherman D."/>
            <person name="Fischer G."/>
            <person name="Durrens P."/>
            <person name="Casaregola S."/>
            <person name="Lafontaine I."/>
            <person name="de Montigny J."/>
            <person name="Marck C."/>
            <person name="Neuveglise C."/>
            <person name="Talla E."/>
            <person name="Goffard N."/>
            <person name="Frangeul L."/>
            <person name="Aigle M."/>
            <person name="Anthouard V."/>
            <person name="Babour A."/>
            <person name="Barbe V."/>
            <person name="Barnay S."/>
            <person name="Blanchin S."/>
            <person name="Beckerich J.M."/>
            <person name="Beyne E."/>
            <person name="Bleykasten C."/>
            <person name="Boisrame A."/>
            <person name="Boyer J."/>
            <person name="Cattolico L."/>
            <person name="Confanioleri F."/>
            <person name="de Daruvar A."/>
            <person name="Despons L."/>
            <person name="Fabre E."/>
            <person name="Fairhead C."/>
            <person name="Ferry-Dumazet H."/>
            <person name="Groppi A."/>
            <person name="Hantraye F."/>
            <person name="Hennequin C."/>
            <person name="Jauniaux N."/>
            <person name="Joyet P."/>
            <person name="Kachouri R."/>
            <person name="Kerrest A."/>
            <person name="Koszul R."/>
            <person name="Lemaire M."/>
            <person name="Lesur I."/>
            <person name="Ma L."/>
            <person name="Muller H."/>
            <person name="Nicaud J.M."/>
            <person name="Nikolski M."/>
            <person name="Oztas S."/>
            <person name="Ozier-Kalogeropoulos O."/>
            <person name="Pellenz S."/>
            <person name="Potier S."/>
            <person name="Richard G.F."/>
            <person name="Straub M.L."/>
            <person name="Suleau A."/>
            <person name="Swennene D."/>
            <person name="Tekaia F."/>
            <person name="Wesolowski-Louvel M."/>
            <person name="Westhof E."/>
            <person name="Wirth B."/>
            <person name="Zeniou-Meyer M."/>
            <person name="Zivanovic I."/>
            <person name="Bolotin-Fukuhara M."/>
            <person name="Thierry A."/>
            <person name="Bouchier C."/>
            <person name="Caudron B."/>
            <person name="Scarpelli C."/>
            <person name="Gaillardin C."/>
            <person name="Weissenbach J."/>
            <person name="Wincker P."/>
            <person name="Souciet J.L."/>
        </authorList>
    </citation>
    <scope>NUCLEOTIDE SEQUENCE [LARGE SCALE GENOMIC DNA]</scope>
    <source>
        <strain evidence="4">ATCC 8585 / CBS 2359 / DSM 70799 / NBRC 1267 / NRRL Y-1140 / WM37</strain>
    </source>
</reference>
<organism evidence="3 4">
    <name type="scientific">Kluyveromyces lactis (strain ATCC 8585 / CBS 2359 / DSM 70799 / NBRC 1267 / NRRL Y-1140 / WM37)</name>
    <name type="common">Yeast</name>
    <name type="synonym">Candida sphaerica</name>
    <dbReference type="NCBI Taxonomy" id="284590"/>
    <lineage>
        <taxon>Eukaryota</taxon>
        <taxon>Fungi</taxon>
        <taxon>Dikarya</taxon>
        <taxon>Ascomycota</taxon>
        <taxon>Saccharomycotina</taxon>
        <taxon>Saccharomycetes</taxon>
        <taxon>Saccharomycetales</taxon>
        <taxon>Saccharomycetaceae</taxon>
        <taxon>Kluyveromyces</taxon>
    </lineage>
</organism>
<dbReference type="InterPro" id="IPR011990">
    <property type="entry name" value="TPR-like_helical_dom_sf"/>
</dbReference>
<dbReference type="SUPFAM" id="SSF48452">
    <property type="entry name" value="TPR-like"/>
    <property type="match status" value="1"/>
</dbReference>
<dbReference type="GO" id="GO:0090173">
    <property type="term" value="P:regulation of synaptonemal complex assembly"/>
    <property type="evidence" value="ECO:0007669"/>
    <property type="project" value="InterPro"/>
</dbReference>
<gene>
    <name evidence="3" type="ORF">KLLA0_C09328g</name>
</gene>
<evidence type="ECO:0000313" key="3">
    <source>
        <dbReference type="EMBL" id="CAH01466.2"/>
    </source>
</evidence>
<dbReference type="GO" id="GO:0051321">
    <property type="term" value="P:meiotic cell cycle"/>
    <property type="evidence" value="ECO:0007669"/>
    <property type="project" value="UniProtKB-KW"/>
</dbReference>
<dbReference type="InParanoid" id="Q6CTX4"/>
<sequence>MMCELSSTFKNTIIEFDDALNWITTKISSAKCLTEDDYQLIESKIRIFIPIIDKHARTLRSTKILLEEALLFSLEDSATKLWNSVAILTKLEGDASEKRTIANCKLFVSLLLGLHEAIVIDPKCKLRSFRCILNTTRYAIDYQIQSELKTQIQNYCDSCFQQLEQYYETSNCSGNESQDEYKRLKVEMFMVYLQNAMEESDLKMARFYEEKAEIEKNACALDADTVIEICRTVYNAALHLIENKKAETNFSDLVHIMENLAKYLTLKVPGLEVHPDLLQLKYTILLFVANLAIEDNANTELCERRISDMINHYPQKLESYKLAIKFHELHKPGDYVYLEDILMQMLSTINVSANIEGIIGFINHQAELDTASALRCLDYIFFNKMNSTIDSNVLELCLATRFFIISQSKALTNDIKIRDMTQTLNNVQKMMTKRLSKSCAAGIITLLFNEGKQLYKTGKQAESVEWFNLALNELFSTEHIDTGKIQRALQFAMVDLGDFDSVEQIYFEMSPSDQRNALTQLNMFRVYAHRNDFDGAKKCLDTLKESNNDKSVDALIIAVSECKRSTDWGVYGMLSMFDKIQHMENKIAHTRGASVICSLRYTIQMLLKMTEKDGIQDVGKYLPTLHMLLNKGSEFIKTAKTLKQLAGKVQNPGIYDEAISIDDIEWFASACYNLVRKLLNEGRITYLDHLISDCKLYLEYIPKEELDDHKKLYYRYWEIRTDVLSLELLHRTSNWISLKESSLALIAQNKDFFNTSKDKEQSVLTSEEVHNTFIDIIVRSFEAAMNLGDLLLLKHILDATATNPDYKVDELVWDVFTNTQKIMSDAFATELLKCLIDRNMGNTSISDDILSQWIRSLLEVSQGTDEQNCLTILSQFQIRIKHANNYCTTEIEWLTTVIWNRGISYIITDNKSQGIMWCQKALEISKMSPSEALQNQLKQFWSELSSKINLSNIVLND</sequence>
<dbReference type="eggNOG" id="KOG4814">
    <property type="taxonomic scope" value="Eukaryota"/>
</dbReference>
<proteinExistence type="predicted"/>
<dbReference type="Gene3D" id="1.25.40.10">
    <property type="entry name" value="Tetratricopeptide repeat domain"/>
    <property type="match status" value="1"/>
</dbReference>
<protein>
    <recommendedName>
        <fullName evidence="2">Protein ZIP4 homolog</fullName>
    </recommendedName>
</protein>
<dbReference type="FunCoup" id="Q6CTX4">
    <property type="interactions" value="52"/>
</dbReference>
<dbReference type="KEGG" id="kla:KLLA0_C09328g"/>
<evidence type="ECO:0000313" key="4">
    <source>
        <dbReference type="Proteomes" id="UP000000598"/>
    </source>
</evidence>
<dbReference type="Proteomes" id="UP000000598">
    <property type="component" value="Chromosome C"/>
</dbReference>
<dbReference type="HOGENOM" id="CLU_308367_0_0_1"/>
<dbReference type="EMBL" id="CR382123">
    <property type="protein sequence ID" value="CAH01466.2"/>
    <property type="molecule type" value="Genomic_DNA"/>
</dbReference>
<dbReference type="InterPro" id="IPR039057">
    <property type="entry name" value="Spo22/ZIP4"/>
</dbReference>
<dbReference type="STRING" id="284590.Q6CTX4"/>
<keyword evidence="1" id="KW-0469">Meiosis</keyword>
<dbReference type="PaxDb" id="284590-Q6CTX4"/>
<evidence type="ECO:0000256" key="1">
    <source>
        <dbReference type="ARBA" id="ARBA00023254"/>
    </source>
</evidence>
<name>Q6CTX4_KLULA</name>
<dbReference type="PANTHER" id="PTHR40375:SF2">
    <property type="entry name" value="SPORULATION-SPECIFIC PROTEIN 22"/>
    <property type="match status" value="1"/>
</dbReference>
<keyword evidence="4" id="KW-1185">Reference proteome</keyword>
<dbReference type="InterPro" id="IPR013940">
    <property type="entry name" value="Spo22/ZIP4/TEX11"/>
</dbReference>
<dbReference type="PANTHER" id="PTHR40375">
    <property type="entry name" value="SPORULATION-SPECIFIC PROTEIN 22"/>
    <property type="match status" value="1"/>
</dbReference>